<dbReference type="GO" id="GO:0016746">
    <property type="term" value="F:acyltransferase activity"/>
    <property type="evidence" value="ECO:0007669"/>
    <property type="project" value="UniProtKB-KW"/>
</dbReference>
<dbReference type="PANTHER" id="PTHR43877:SF2">
    <property type="entry name" value="AMINOALKYLPHOSPHONATE N-ACETYLTRANSFERASE-RELATED"/>
    <property type="match status" value="1"/>
</dbReference>
<dbReference type="EMBL" id="JALNMJ010000002">
    <property type="protein sequence ID" value="MCK7611340.1"/>
    <property type="molecule type" value="Genomic_DNA"/>
</dbReference>
<dbReference type="InterPro" id="IPR000182">
    <property type="entry name" value="GNAT_dom"/>
</dbReference>
<evidence type="ECO:0000259" key="3">
    <source>
        <dbReference type="PROSITE" id="PS51186"/>
    </source>
</evidence>
<dbReference type="InterPro" id="IPR050832">
    <property type="entry name" value="Bact_Acetyltransf"/>
</dbReference>
<dbReference type="RefSeq" id="WP_248151028.1">
    <property type="nucleotide sequence ID" value="NZ_JALNMJ010000002.1"/>
</dbReference>
<keyword evidence="5" id="KW-1185">Reference proteome</keyword>
<dbReference type="PANTHER" id="PTHR43877">
    <property type="entry name" value="AMINOALKYLPHOSPHONATE N-ACETYLTRANSFERASE-RELATED-RELATED"/>
    <property type="match status" value="1"/>
</dbReference>
<protein>
    <submittedName>
        <fullName evidence="4">GNAT family acetyltransferase</fullName>
        <ecNumber evidence="4">2.3.1.-</ecNumber>
    </submittedName>
</protein>
<reference evidence="4" key="1">
    <citation type="submission" date="2022-04" db="EMBL/GenBank/DDBJ databases">
        <title>Roseibium sp. CAU 1639 isolated from mud.</title>
        <authorList>
            <person name="Kim W."/>
        </authorList>
    </citation>
    <scope>NUCLEOTIDE SEQUENCE</scope>
    <source>
        <strain evidence="4">CAU 1639</strain>
    </source>
</reference>
<accession>A0ABT0GQ23</accession>
<evidence type="ECO:0000256" key="1">
    <source>
        <dbReference type="ARBA" id="ARBA00022679"/>
    </source>
</evidence>
<dbReference type="Gene3D" id="3.40.630.30">
    <property type="match status" value="1"/>
</dbReference>
<dbReference type="CDD" id="cd04301">
    <property type="entry name" value="NAT_SF"/>
    <property type="match status" value="1"/>
</dbReference>
<dbReference type="EC" id="2.3.1.-" evidence="4"/>
<comment type="caution">
    <text evidence="4">The sequence shown here is derived from an EMBL/GenBank/DDBJ whole genome shotgun (WGS) entry which is preliminary data.</text>
</comment>
<keyword evidence="1 4" id="KW-0808">Transferase</keyword>
<dbReference type="PROSITE" id="PS51186">
    <property type="entry name" value="GNAT"/>
    <property type="match status" value="1"/>
</dbReference>
<feature type="domain" description="N-acetyltransferase" evidence="3">
    <location>
        <begin position="9"/>
        <end position="147"/>
    </location>
</feature>
<dbReference type="SUPFAM" id="SSF55729">
    <property type="entry name" value="Acyl-CoA N-acyltransferases (Nat)"/>
    <property type="match status" value="1"/>
</dbReference>
<sequence>MTNMGNGTTSIVSFEERFRAPVIALWKKCGLVRPWNDPDKDIDRKLTDRNGAFFLLLEDGSLIGSVMVSHDGHRGSIYYLSIDPDHQAGGLGKQLMAHCEAYLKDLGCPKINLFVRRGNEQVMEFYESLGYAEEAAIPMGKRLIPDI</sequence>
<dbReference type="Pfam" id="PF00583">
    <property type="entry name" value="Acetyltransf_1"/>
    <property type="match status" value="1"/>
</dbReference>
<dbReference type="InterPro" id="IPR016181">
    <property type="entry name" value="Acyl_CoA_acyltransferase"/>
</dbReference>
<proteinExistence type="predicted"/>
<keyword evidence="2 4" id="KW-0012">Acyltransferase</keyword>
<evidence type="ECO:0000313" key="5">
    <source>
        <dbReference type="Proteomes" id="UP001431221"/>
    </source>
</evidence>
<dbReference type="Proteomes" id="UP001431221">
    <property type="component" value="Unassembled WGS sequence"/>
</dbReference>
<organism evidence="4 5">
    <name type="scientific">Roseibium sediminicola</name>
    <dbReference type="NCBI Taxonomy" id="2933272"/>
    <lineage>
        <taxon>Bacteria</taxon>
        <taxon>Pseudomonadati</taxon>
        <taxon>Pseudomonadota</taxon>
        <taxon>Alphaproteobacteria</taxon>
        <taxon>Hyphomicrobiales</taxon>
        <taxon>Stappiaceae</taxon>
        <taxon>Roseibium</taxon>
    </lineage>
</organism>
<gene>
    <name evidence="4" type="ORF">M0H32_04135</name>
</gene>
<evidence type="ECO:0000256" key="2">
    <source>
        <dbReference type="ARBA" id="ARBA00023315"/>
    </source>
</evidence>
<name>A0ABT0GQ23_9HYPH</name>
<dbReference type="NCBIfam" id="NF002959">
    <property type="entry name" value="PRK03624.1"/>
    <property type="match status" value="1"/>
</dbReference>
<evidence type="ECO:0000313" key="4">
    <source>
        <dbReference type="EMBL" id="MCK7611340.1"/>
    </source>
</evidence>